<dbReference type="AlphaFoldDB" id="A0A0D7A2R8"/>
<gene>
    <name evidence="1" type="ORF">FISHEDRAFT_77052</name>
</gene>
<organism evidence="1 2">
    <name type="scientific">Fistulina hepatica ATCC 64428</name>
    <dbReference type="NCBI Taxonomy" id="1128425"/>
    <lineage>
        <taxon>Eukaryota</taxon>
        <taxon>Fungi</taxon>
        <taxon>Dikarya</taxon>
        <taxon>Basidiomycota</taxon>
        <taxon>Agaricomycotina</taxon>
        <taxon>Agaricomycetes</taxon>
        <taxon>Agaricomycetidae</taxon>
        <taxon>Agaricales</taxon>
        <taxon>Fistulinaceae</taxon>
        <taxon>Fistulina</taxon>
    </lineage>
</organism>
<reference evidence="1 2" key="1">
    <citation type="journal article" date="2015" name="Fungal Genet. Biol.">
        <title>Evolution of novel wood decay mechanisms in Agaricales revealed by the genome sequences of Fistulina hepatica and Cylindrobasidium torrendii.</title>
        <authorList>
            <person name="Floudas D."/>
            <person name="Held B.W."/>
            <person name="Riley R."/>
            <person name="Nagy L.G."/>
            <person name="Koehler G."/>
            <person name="Ransdell A.S."/>
            <person name="Younus H."/>
            <person name="Chow J."/>
            <person name="Chiniquy J."/>
            <person name="Lipzen A."/>
            <person name="Tritt A."/>
            <person name="Sun H."/>
            <person name="Haridas S."/>
            <person name="LaButti K."/>
            <person name="Ohm R.A."/>
            <person name="Kues U."/>
            <person name="Blanchette R.A."/>
            <person name="Grigoriev I.V."/>
            <person name="Minto R.E."/>
            <person name="Hibbett D.S."/>
        </authorList>
    </citation>
    <scope>NUCLEOTIDE SEQUENCE [LARGE SCALE GENOMIC DNA]</scope>
    <source>
        <strain evidence="1 2">ATCC 64428</strain>
    </source>
</reference>
<dbReference type="EMBL" id="KN882063">
    <property type="protein sequence ID" value="KIY45025.1"/>
    <property type="molecule type" value="Genomic_DNA"/>
</dbReference>
<accession>A0A0D7A2R8</accession>
<evidence type="ECO:0000313" key="1">
    <source>
        <dbReference type="EMBL" id="KIY45025.1"/>
    </source>
</evidence>
<proteinExistence type="predicted"/>
<name>A0A0D7A2R8_9AGAR</name>
<dbReference type="Proteomes" id="UP000054144">
    <property type="component" value="Unassembled WGS sequence"/>
</dbReference>
<sequence length="194" mass="22148">MADVDLDAHYYSLQEDILLVIPSPRRRHQLRARNRSSASSLNSSSTEVVASVFTMCDYRGELMALNGASLSGCFRPSMDQAALLEYVIEPRFQFSPPRRRYKSDTTVKTDSGSCGWMCPHMNAKRFFIMVWKRVTRSNSRQRSSEPVFAEIVPFLSPTPTQNHVHHISWESSSECTTRYIVACLDYAESSDDMF</sequence>
<keyword evidence="2" id="KW-1185">Reference proteome</keyword>
<evidence type="ECO:0000313" key="2">
    <source>
        <dbReference type="Proteomes" id="UP000054144"/>
    </source>
</evidence>
<protein>
    <submittedName>
        <fullName evidence="1">Uncharacterized protein</fullName>
    </submittedName>
</protein>